<sequence>MDVVFLVIVFVVFASILGNQMAMLKTVRSMDETLKEIKDKMEKDAY</sequence>
<dbReference type="Proteomes" id="UP001589818">
    <property type="component" value="Unassembled WGS sequence"/>
</dbReference>
<evidence type="ECO:0000313" key="1">
    <source>
        <dbReference type="EMBL" id="MFC0389897.1"/>
    </source>
</evidence>
<comment type="caution">
    <text evidence="1">The sequence shown here is derived from an EMBL/GenBank/DDBJ whole genome shotgun (WGS) entry which is preliminary data.</text>
</comment>
<dbReference type="EMBL" id="JBHLVF010000003">
    <property type="protein sequence ID" value="MFC0389897.1"/>
    <property type="molecule type" value="Genomic_DNA"/>
</dbReference>
<name>A0ABV6J281_9BACL</name>
<evidence type="ECO:0000313" key="2">
    <source>
        <dbReference type="Proteomes" id="UP001589818"/>
    </source>
</evidence>
<keyword evidence="2" id="KW-1185">Reference proteome</keyword>
<proteinExistence type="predicted"/>
<protein>
    <submittedName>
        <fullName evidence="1">Uncharacterized protein</fullName>
    </submittedName>
</protein>
<dbReference type="RefSeq" id="WP_204821856.1">
    <property type="nucleotide sequence ID" value="NZ_JANHOF010000015.1"/>
</dbReference>
<reference evidence="1 2" key="1">
    <citation type="submission" date="2024-09" db="EMBL/GenBank/DDBJ databases">
        <authorList>
            <person name="Sun Q."/>
            <person name="Mori K."/>
        </authorList>
    </citation>
    <scope>NUCLEOTIDE SEQUENCE [LARGE SCALE GENOMIC DNA]</scope>
    <source>
        <strain evidence="1 2">CCM 4839</strain>
    </source>
</reference>
<accession>A0ABV6J281</accession>
<gene>
    <name evidence="1" type="ORF">ACFFJ8_00760</name>
</gene>
<organism evidence="1 2">
    <name type="scientific">Paenibacillus mendelii</name>
    <dbReference type="NCBI Taxonomy" id="206163"/>
    <lineage>
        <taxon>Bacteria</taxon>
        <taxon>Bacillati</taxon>
        <taxon>Bacillota</taxon>
        <taxon>Bacilli</taxon>
        <taxon>Bacillales</taxon>
        <taxon>Paenibacillaceae</taxon>
        <taxon>Paenibacillus</taxon>
    </lineage>
</organism>